<dbReference type="RefSeq" id="WP_413782372.1">
    <property type="nucleotide sequence ID" value="NZ_JAUOZS010000001.1"/>
</dbReference>
<protein>
    <submittedName>
        <fullName evidence="2">DUF5693 family protein</fullName>
    </submittedName>
</protein>
<dbReference type="Pfam" id="PF18949">
    <property type="entry name" value="DUF5693"/>
    <property type="match status" value="1"/>
</dbReference>
<reference evidence="2 3" key="1">
    <citation type="submission" date="2023-07" db="EMBL/GenBank/DDBJ databases">
        <title>The novel representative of Negativicutes class, Anaeroselena agilis gen. nov. sp. nov.</title>
        <authorList>
            <person name="Prokofeva M.I."/>
            <person name="Elcheninov A.G."/>
            <person name="Klyukina A."/>
            <person name="Kublanov I.V."/>
            <person name="Frolov E.N."/>
            <person name="Podosokorskaya O.A."/>
        </authorList>
    </citation>
    <scope>NUCLEOTIDE SEQUENCE [LARGE SCALE GENOMIC DNA]</scope>
    <source>
        <strain evidence="2 3">4137-cl</strain>
    </source>
</reference>
<keyword evidence="1" id="KW-0472">Membrane</keyword>
<name>A0ABU3P5F6_9FIRM</name>
<feature type="transmembrane region" description="Helical" evidence="1">
    <location>
        <begin position="620"/>
        <end position="637"/>
    </location>
</feature>
<sequence>MTHFRYNRFLVALIFAGLLAALAIGWQRHTVEVGNSRVETVMDYEEVVELAQMEGVPVPEMMRMLKEAGLTSLAVYEMTLEKLQKSGKLTVVPGAELLAHYRSGEIDKPLFQESGGRIDPAQVYIFADRQNPGDQSFFEELTADLSRRLGAGRVHSLTPLDNRLAVAVDTSFDKTLKWNLGLPSHQMQDAADNGFAIVARPSNYTKVKPDDVSAVFARLSPFAAHISGLMFVGEEALGFPDLLPLTARLIAESGYTLYMIEHPVQLQFIKQEGLTAIAAAAGYRAARVYVIPKDEQPRIAVNTAINRWALSDRERNIRVNLLRKFERTDPGQSLTETNLRYISGVKKAVEAKGFTLGRAGVFQPYFPAPWLLAVVILGVTAAGVLFLTLVWPFPVRWQYILLIVIALALAIPVLAGGGTLARQATALAAAVLFPTLAMTWQLDRWRSSPPREGSALARILVDGLGGLTVATLMSLAGGLYLGAVLGDIRFLLEIEIFRGVKLTLILPLLLITVIYIVRYNPWGGGRIDSPQAVVAQLKRVLDYPVYVKTLLLFAAGAGAAWVFIGRSGHTAGVPVPAFEIKLRTFLEQTMYARPREKEFLIGHPAFLVAVLALYRQWPRLAHYVLIVAATVGQGSMVETFAHLRTPVFMSLVRGLDGLLVGALIGILAVVAVQLLHYLSFLLGRRLAPHE</sequence>
<dbReference type="Proteomes" id="UP001254848">
    <property type="component" value="Unassembled WGS sequence"/>
</dbReference>
<gene>
    <name evidence="2" type="ORF">Q4T40_22090</name>
</gene>
<evidence type="ECO:0000256" key="1">
    <source>
        <dbReference type="SAM" id="Phobius"/>
    </source>
</evidence>
<dbReference type="EMBL" id="JAUOZS010000001">
    <property type="protein sequence ID" value="MDT8903932.1"/>
    <property type="molecule type" value="Genomic_DNA"/>
</dbReference>
<evidence type="ECO:0000313" key="2">
    <source>
        <dbReference type="EMBL" id="MDT8903932.1"/>
    </source>
</evidence>
<feature type="transmembrane region" description="Helical" evidence="1">
    <location>
        <begin position="599"/>
        <end position="615"/>
    </location>
</feature>
<feature type="transmembrane region" description="Helical" evidence="1">
    <location>
        <begin position="657"/>
        <end position="678"/>
    </location>
</feature>
<dbReference type="InterPro" id="IPR043748">
    <property type="entry name" value="DUF5693"/>
</dbReference>
<feature type="transmembrane region" description="Helical" evidence="1">
    <location>
        <begin position="496"/>
        <end position="517"/>
    </location>
</feature>
<proteinExistence type="predicted"/>
<keyword evidence="1" id="KW-0812">Transmembrane</keyword>
<feature type="transmembrane region" description="Helical" evidence="1">
    <location>
        <begin position="463"/>
        <end position="484"/>
    </location>
</feature>
<keyword evidence="1" id="KW-1133">Transmembrane helix</keyword>
<feature type="transmembrane region" description="Helical" evidence="1">
    <location>
        <begin position="399"/>
        <end position="418"/>
    </location>
</feature>
<accession>A0ABU3P5F6</accession>
<organism evidence="2 3">
    <name type="scientific">Anaeroselena agilis</name>
    <dbReference type="NCBI Taxonomy" id="3063788"/>
    <lineage>
        <taxon>Bacteria</taxon>
        <taxon>Bacillati</taxon>
        <taxon>Bacillota</taxon>
        <taxon>Negativicutes</taxon>
        <taxon>Acetonemataceae</taxon>
        <taxon>Anaeroselena</taxon>
    </lineage>
</organism>
<comment type="caution">
    <text evidence="2">The sequence shown here is derived from an EMBL/GenBank/DDBJ whole genome shotgun (WGS) entry which is preliminary data.</text>
</comment>
<evidence type="ECO:0000313" key="3">
    <source>
        <dbReference type="Proteomes" id="UP001254848"/>
    </source>
</evidence>
<keyword evidence="3" id="KW-1185">Reference proteome</keyword>
<feature type="transmembrane region" description="Helical" evidence="1">
    <location>
        <begin position="424"/>
        <end position="442"/>
    </location>
</feature>
<feature type="transmembrane region" description="Helical" evidence="1">
    <location>
        <begin position="370"/>
        <end position="392"/>
    </location>
</feature>
<feature type="transmembrane region" description="Helical" evidence="1">
    <location>
        <begin position="545"/>
        <end position="564"/>
    </location>
</feature>